<protein>
    <submittedName>
        <fullName evidence="2">Bacterial extracellular solute-binding family protein</fullName>
    </submittedName>
</protein>
<keyword evidence="1" id="KW-1133">Transmembrane helix</keyword>
<dbReference type="PANTHER" id="PTHR43649">
    <property type="entry name" value="ARABINOSE-BINDING PROTEIN-RELATED"/>
    <property type="match status" value="1"/>
</dbReference>
<dbReference type="SUPFAM" id="SSF53850">
    <property type="entry name" value="Periplasmic binding protein-like II"/>
    <property type="match status" value="1"/>
</dbReference>
<dbReference type="PANTHER" id="PTHR43649:SF12">
    <property type="entry name" value="DIACETYLCHITOBIOSE BINDING PROTEIN DASA"/>
    <property type="match status" value="1"/>
</dbReference>
<evidence type="ECO:0000313" key="3">
    <source>
        <dbReference type="Proteomes" id="UP000031366"/>
    </source>
</evidence>
<dbReference type="InterPro" id="IPR050490">
    <property type="entry name" value="Bact_solute-bd_prot1"/>
</dbReference>
<keyword evidence="1" id="KW-0472">Membrane</keyword>
<dbReference type="Proteomes" id="UP000031366">
    <property type="component" value="Unassembled WGS sequence"/>
</dbReference>
<keyword evidence="3" id="KW-1185">Reference proteome</keyword>
<dbReference type="Gene3D" id="3.40.190.10">
    <property type="entry name" value="Periplasmic binding protein-like II"/>
    <property type="match status" value="1"/>
</dbReference>
<dbReference type="EMBL" id="AYSO01000014">
    <property type="protein sequence ID" value="KIE47392.1"/>
    <property type="molecule type" value="Genomic_DNA"/>
</dbReference>
<name>A0A0C1R1S9_9CLOT</name>
<evidence type="ECO:0000256" key="1">
    <source>
        <dbReference type="SAM" id="Phobius"/>
    </source>
</evidence>
<organism evidence="2 3">
    <name type="scientific">Clostridium argentinense CDC 2741</name>
    <dbReference type="NCBI Taxonomy" id="1418104"/>
    <lineage>
        <taxon>Bacteria</taxon>
        <taxon>Bacillati</taxon>
        <taxon>Bacillota</taxon>
        <taxon>Clostridia</taxon>
        <taxon>Eubacteriales</taxon>
        <taxon>Clostridiaceae</taxon>
        <taxon>Clostridium</taxon>
    </lineage>
</organism>
<dbReference type="AlphaFoldDB" id="A0A0C1R1S9"/>
<evidence type="ECO:0000313" key="2">
    <source>
        <dbReference type="EMBL" id="KIE47392.1"/>
    </source>
</evidence>
<gene>
    <name evidence="2" type="ORF">U732_2893</name>
</gene>
<accession>A0A0C1R1S9</accession>
<keyword evidence="1" id="KW-0812">Transmembrane</keyword>
<dbReference type="RefSeq" id="WP_039631214.1">
    <property type="nucleotide sequence ID" value="NZ_AYSO01000014.1"/>
</dbReference>
<dbReference type="STRING" id="29341.RSJ17_08170"/>
<feature type="transmembrane region" description="Helical" evidence="1">
    <location>
        <begin position="12"/>
        <end position="29"/>
    </location>
</feature>
<comment type="caution">
    <text evidence="2">The sequence shown here is derived from an EMBL/GenBank/DDBJ whole genome shotgun (WGS) entry which is preliminary data.</text>
</comment>
<dbReference type="InterPro" id="IPR006059">
    <property type="entry name" value="SBP"/>
</dbReference>
<proteinExistence type="predicted"/>
<reference evidence="2 3" key="1">
    <citation type="journal article" date="2015" name="Infect. Genet. Evol.">
        <title>Genomic sequences of six botulinum neurotoxin-producing strains representing three clostridial species illustrate the mobility and diversity of botulinum neurotoxin genes.</title>
        <authorList>
            <person name="Smith T.J."/>
            <person name="Hill K.K."/>
            <person name="Xie G."/>
            <person name="Foley B.T."/>
            <person name="Williamson C.H."/>
            <person name="Foster J.T."/>
            <person name="Johnson S.L."/>
            <person name="Chertkov O."/>
            <person name="Teshima H."/>
            <person name="Gibbons H.S."/>
            <person name="Johnsky L.A."/>
            <person name="Karavis M.A."/>
            <person name="Smith L.A."/>
        </authorList>
    </citation>
    <scope>NUCLEOTIDE SEQUENCE [LARGE SCALE GENOMIC DNA]</scope>
    <source>
        <strain evidence="2 3">CDC 2741</strain>
    </source>
</reference>
<dbReference type="OrthoDB" id="9795467at2"/>
<sequence>MKDFFKKYSKYIIFTLVVLLGSFMYRILVEGNKEERVIIPKEMEGRKVVNFWMMTATDSQLRENQINKFNASQDEIYVRFQYFKDLDYVNRLKVSLYSDDGPDIFQYGYTELIKNDKIANLKDLNLDLNKVGEDKLFYYDKNPIGIKLSGNNVKLAWNKEIFKECGLDPERPPRTWDEVIEYSLKIKEKKPDIIPFQFPFGKYASMKAVIGVPSLVDGNIYTSFWDYKQGKYDFSASKRILEVYKKMYDLEIIPEDFMEKDKKQVRNDFYFEQSAMYLSTFEDKNNFYNAQPLSFEIGVEDIPKFNVNDKSVRHYIDPFTYIVVNKETKEKDAVEEVLQWIVSDEVNSEIMQLNKGLPLLLDNKDVNLGDNPLNKYNNSDNYIVEKYDPTVFITYSQTGTLDELYAAITGKRSIDEVIKNLNKYYEEFYKFEVEKNKFNFDLYTDK</sequence>
<dbReference type="Pfam" id="PF01547">
    <property type="entry name" value="SBP_bac_1"/>
    <property type="match status" value="1"/>
</dbReference>